<dbReference type="AlphaFoldDB" id="A0A552L598"/>
<evidence type="ECO:0000313" key="4">
    <source>
        <dbReference type="Proteomes" id="UP000315868"/>
    </source>
</evidence>
<evidence type="ECO:0000256" key="1">
    <source>
        <dbReference type="SAM" id="MobiDB-lite"/>
    </source>
</evidence>
<organism evidence="3 4">
    <name type="scientific">Microcystis flos-aquae Mf_QC_C_20070823_S10D</name>
    <dbReference type="NCBI Taxonomy" id="2486236"/>
    <lineage>
        <taxon>Bacteria</taxon>
        <taxon>Bacillati</taxon>
        <taxon>Cyanobacteriota</taxon>
        <taxon>Cyanophyceae</taxon>
        <taxon>Oscillatoriophycideae</taxon>
        <taxon>Chroococcales</taxon>
        <taxon>Microcystaceae</taxon>
        <taxon>Microcystis</taxon>
    </lineage>
</organism>
<gene>
    <name evidence="3" type="ORF">EWV45_03220</name>
</gene>
<dbReference type="EMBL" id="SFAM01000023">
    <property type="protein sequence ID" value="TRV15396.1"/>
    <property type="molecule type" value="Genomic_DNA"/>
</dbReference>
<reference evidence="3 4" key="1">
    <citation type="submission" date="2019-01" db="EMBL/GenBank/DDBJ databases">
        <title>Coherence of Microcystis species and biogeography revealed through population genomics.</title>
        <authorList>
            <person name="Perez-Carrascal O.M."/>
            <person name="Terrat Y."/>
            <person name="Giani A."/>
            <person name="Fortin N."/>
            <person name="Tromas N."/>
            <person name="Shapiro B.J."/>
        </authorList>
    </citation>
    <scope>NUCLEOTIDE SEQUENCE [LARGE SCALE GENOMIC DNA]</scope>
    <source>
        <strain evidence="3">Mf_QC_C_20070823_S10D</strain>
    </source>
</reference>
<dbReference type="Proteomes" id="UP000315868">
    <property type="component" value="Unassembled WGS sequence"/>
</dbReference>
<dbReference type="GO" id="GO:0046906">
    <property type="term" value="F:tetrapyrrole binding"/>
    <property type="evidence" value="ECO:0007669"/>
    <property type="project" value="TreeGrafter"/>
</dbReference>
<dbReference type="InterPro" id="IPR037215">
    <property type="entry name" value="GUN4-like_sf"/>
</dbReference>
<name>A0A552L598_9CHRO</name>
<dbReference type="SUPFAM" id="SSF140869">
    <property type="entry name" value="GUN4-like"/>
    <property type="match status" value="1"/>
</dbReference>
<feature type="compositionally biased region" description="Polar residues" evidence="1">
    <location>
        <begin position="1"/>
        <end position="29"/>
    </location>
</feature>
<accession>A0A552L598</accession>
<dbReference type="PANTHER" id="PTHR34800">
    <property type="entry name" value="TETRAPYRROLE-BINDING PROTEIN, CHLOROPLASTIC"/>
    <property type="match status" value="1"/>
</dbReference>
<dbReference type="PANTHER" id="PTHR34800:SF1">
    <property type="entry name" value="TETRAPYRROLE-BINDING PROTEIN, CHLOROPLASTIC"/>
    <property type="match status" value="1"/>
</dbReference>
<feature type="region of interest" description="Disordered" evidence="1">
    <location>
        <begin position="1"/>
        <end position="35"/>
    </location>
</feature>
<dbReference type="Gene3D" id="1.10.10.1770">
    <property type="entry name" value="Gun4-like"/>
    <property type="match status" value="1"/>
</dbReference>
<evidence type="ECO:0000313" key="3">
    <source>
        <dbReference type="EMBL" id="TRV15396.1"/>
    </source>
</evidence>
<evidence type="ECO:0000259" key="2">
    <source>
        <dbReference type="Pfam" id="PF05419"/>
    </source>
</evidence>
<sequence length="182" mass="21126">MGQDVSSAQQKETPRSFNEPNPQTSGTHGNRNKPQESYEQLSILLAEKKWKEADWETMQILLRIVERTEQGWLLSIDEIPSEDIRKIDLLWLDASKGKFGYSIQKNIWLNVQGELGVFDALVFYKFAKQVGWQVNDQLRMNYDDFDFSLNAPDGHLPTFRFPSDTDQLGTWLDAFKDLLPRL</sequence>
<feature type="domain" description="GUN4-like" evidence="2">
    <location>
        <begin position="35"/>
        <end position="159"/>
    </location>
</feature>
<dbReference type="Gene3D" id="1.25.40.620">
    <property type="match status" value="1"/>
</dbReference>
<comment type="caution">
    <text evidence="3">The sequence shown here is derived from an EMBL/GenBank/DDBJ whole genome shotgun (WGS) entry which is preliminary data.</text>
</comment>
<proteinExistence type="predicted"/>
<protein>
    <submittedName>
        <fullName evidence="3">GUN4 domain-containing protein</fullName>
    </submittedName>
</protein>
<dbReference type="InterPro" id="IPR008629">
    <property type="entry name" value="GUN4-like"/>
</dbReference>
<dbReference type="CDD" id="cd16383">
    <property type="entry name" value="GUN4"/>
    <property type="match status" value="1"/>
</dbReference>
<dbReference type="Pfam" id="PF05419">
    <property type="entry name" value="GUN4"/>
    <property type="match status" value="1"/>
</dbReference>